<dbReference type="Proteomes" id="UP000006512">
    <property type="component" value="Unassembled WGS sequence"/>
</dbReference>
<dbReference type="HOGENOM" id="CLU_3195562_0_0_5"/>
<evidence type="ECO:0000313" key="1">
    <source>
        <dbReference type="EMBL" id="EGF90231.1"/>
    </source>
</evidence>
<dbReference type="AlphaFoldDB" id="F4QPU4"/>
<name>F4QPU4_9CAUL</name>
<dbReference type="STRING" id="715226.ABI_32470"/>
<dbReference type="EMBL" id="GL883079">
    <property type="protein sequence ID" value="EGF90231.1"/>
    <property type="molecule type" value="Genomic_DNA"/>
</dbReference>
<sequence length="45" mass="4842">MDMPQALMYGHATFPQTARFAGLTFYSTEPAGSPGWGGHDLSPEL</sequence>
<organism evidence="1 2">
    <name type="scientific">Asticcacaulis biprosthecium C19</name>
    <dbReference type="NCBI Taxonomy" id="715226"/>
    <lineage>
        <taxon>Bacteria</taxon>
        <taxon>Pseudomonadati</taxon>
        <taxon>Pseudomonadota</taxon>
        <taxon>Alphaproteobacteria</taxon>
        <taxon>Caulobacterales</taxon>
        <taxon>Caulobacteraceae</taxon>
        <taxon>Asticcacaulis</taxon>
    </lineage>
</organism>
<protein>
    <submittedName>
        <fullName evidence="1">Uncharacterized protein</fullName>
    </submittedName>
</protein>
<accession>F4QPU4</accession>
<gene>
    <name evidence="1" type="ORF">ABI_32470</name>
</gene>
<reference evidence="2" key="1">
    <citation type="submission" date="2011-03" db="EMBL/GenBank/DDBJ databases">
        <title>Draft genome sequence of Brevundimonas diminuta.</title>
        <authorList>
            <person name="Brown P.J.B."/>
            <person name="Buechlein A."/>
            <person name="Hemmerich C."/>
            <person name="Brun Y.V."/>
        </authorList>
    </citation>
    <scope>NUCLEOTIDE SEQUENCE [LARGE SCALE GENOMIC DNA]</scope>
    <source>
        <strain evidence="2">C19</strain>
    </source>
</reference>
<evidence type="ECO:0000313" key="2">
    <source>
        <dbReference type="Proteomes" id="UP000006512"/>
    </source>
</evidence>
<proteinExistence type="predicted"/>
<keyword evidence="2" id="KW-1185">Reference proteome</keyword>